<organism evidence="11 12">
    <name type="scientific">Myotis myotis</name>
    <name type="common">Greater mouse-eared bat</name>
    <name type="synonym">Vespertilio myotis</name>
    <dbReference type="NCBI Taxonomy" id="51298"/>
    <lineage>
        <taxon>Eukaryota</taxon>
        <taxon>Metazoa</taxon>
        <taxon>Chordata</taxon>
        <taxon>Craniata</taxon>
        <taxon>Vertebrata</taxon>
        <taxon>Euteleostomi</taxon>
        <taxon>Mammalia</taxon>
        <taxon>Eutheria</taxon>
        <taxon>Laurasiatheria</taxon>
        <taxon>Chiroptera</taxon>
        <taxon>Yangochiroptera</taxon>
        <taxon>Vespertilionidae</taxon>
        <taxon>Myotis</taxon>
    </lineage>
</organism>
<comment type="subcellular location">
    <subcellularLocation>
        <location evidence="1 9">Cell membrane</location>
        <topology evidence="1 9">Lipid-anchor</topology>
        <orientation evidence="1 9">Cytoplasmic side</orientation>
    </subcellularLocation>
</comment>
<evidence type="ECO:0000313" key="11">
    <source>
        <dbReference type="EMBL" id="KAF6319504.1"/>
    </source>
</evidence>
<dbReference type="InterPro" id="IPR036284">
    <property type="entry name" value="GGL_sf"/>
</dbReference>
<accession>A0A7J7V337</accession>
<comment type="function">
    <text evidence="9">Guanine nucleotide-binding proteins (G proteins) are involved as a modulator or transducer in various transmembrane signaling systems. The beta and gamma chains are required for the GTPase activity, for replacement of GDP by GTP, and for G protein-effector interaction.</text>
</comment>
<dbReference type="SUPFAM" id="SSF48670">
    <property type="entry name" value="Transducin (heterotrimeric G protein), gamma chain"/>
    <property type="match status" value="1"/>
</dbReference>
<keyword evidence="7 9" id="KW-0449">Lipoprotein</keyword>
<dbReference type="GO" id="GO:0007186">
    <property type="term" value="P:G protein-coupled receptor signaling pathway"/>
    <property type="evidence" value="ECO:0007669"/>
    <property type="project" value="InterPro"/>
</dbReference>
<evidence type="ECO:0000259" key="10">
    <source>
        <dbReference type="PROSITE" id="PS50058"/>
    </source>
</evidence>
<comment type="subunit">
    <text evidence="9">G proteins are composed of 3 units; alpha, beta and gamma.</text>
</comment>
<keyword evidence="4" id="KW-0488">Methylation</keyword>
<keyword evidence="12" id="KW-1185">Reference proteome</keyword>
<proteinExistence type="inferred from homology"/>
<reference evidence="11 12" key="1">
    <citation type="journal article" date="2020" name="Nature">
        <title>Six reference-quality genomes reveal evolution of bat adaptations.</title>
        <authorList>
            <person name="Jebb D."/>
            <person name="Huang Z."/>
            <person name="Pippel M."/>
            <person name="Hughes G.M."/>
            <person name="Lavrichenko K."/>
            <person name="Devanna P."/>
            <person name="Winkler S."/>
            <person name="Jermiin L.S."/>
            <person name="Skirmuntt E.C."/>
            <person name="Katzourakis A."/>
            <person name="Burkitt-Gray L."/>
            <person name="Ray D.A."/>
            <person name="Sullivan K.A.M."/>
            <person name="Roscito J.G."/>
            <person name="Kirilenko B.M."/>
            <person name="Davalos L.M."/>
            <person name="Corthals A.P."/>
            <person name="Power M.L."/>
            <person name="Jones G."/>
            <person name="Ransome R.D."/>
            <person name="Dechmann D.K.N."/>
            <person name="Locatelli A.G."/>
            <person name="Puechmaille S.J."/>
            <person name="Fedrigo O."/>
            <person name="Jarvis E.D."/>
            <person name="Hiller M."/>
            <person name="Vernes S.C."/>
            <person name="Myers E.W."/>
            <person name="Teeling E.C."/>
        </authorList>
    </citation>
    <scope>NUCLEOTIDE SEQUENCE [LARGE SCALE GENOMIC DNA]</scope>
    <source>
        <strain evidence="11">MMyoMyo1</strain>
        <tissue evidence="11">Flight muscle</tissue>
    </source>
</reference>
<dbReference type="Gene3D" id="4.10.260.10">
    <property type="entry name" value="Transducin (heterotrimeric G protein), gamma chain"/>
    <property type="match status" value="1"/>
</dbReference>
<dbReference type="CDD" id="cd00068">
    <property type="entry name" value="GGL"/>
    <property type="match status" value="1"/>
</dbReference>
<keyword evidence="5 9" id="KW-0472">Membrane</keyword>
<keyword evidence="6 9" id="KW-0807">Transducer</keyword>
<dbReference type="Proteomes" id="UP000527355">
    <property type="component" value="Unassembled WGS sequence"/>
</dbReference>
<evidence type="ECO:0000256" key="9">
    <source>
        <dbReference type="RuleBase" id="RU004973"/>
    </source>
</evidence>
<dbReference type="PANTHER" id="PTHR13809">
    <property type="entry name" value="GUANINE NUCLEOTIDE-BINDING PROTEIN GAMMA SUBUNIT"/>
    <property type="match status" value="1"/>
</dbReference>
<gene>
    <name evidence="11" type="ORF">mMyoMyo1_005797</name>
</gene>
<comment type="caution">
    <text evidence="11">The sequence shown here is derived from an EMBL/GenBank/DDBJ whole genome shotgun (WGS) entry which is preliminary data.</text>
</comment>
<comment type="similarity">
    <text evidence="2 9">Belongs to the G protein gamma family.</text>
</comment>
<evidence type="ECO:0000256" key="7">
    <source>
        <dbReference type="ARBA" id="ARBA00023288"/>
    </source>
</evidence>
<protein>
    <recommendedName>
        <fullName evidence="9">Guanine nucleotide-binding protein subunit gamma</fullName>
    </recommendedName>
</protein>
<dbReference type="VEuPathDB" id="HostDB:LOC118666579"/>
<sequence>MEEMAEKERLRKEVAQLRREAALERMKVSQCCEDLREYVLQNAANDPLLKGVPDDKNPYKEIKGGCVIS</sequence>
<dbReference type="Pfam" id="PF00631">
    <property type="entry name" value="G-gamma"/>
    <property type="match status" value="1"/>
</dbReference>
<dbReference type="SMART" id="SM00224">
    <property type="entry name" value="GGL"/>
    <property type="match status" value="1"/>
</dbReference>
<dbReference type="PRINTS" id="PR00321">
    <property type="entry name" value="GPROTEING"/>
</dbReference>
<evidence type="ECO:0000256" key="5">
    <source>
        <dbReference type="ARBA" id="ARBA00023136"/>
    </source>
</evidence>
<dbReference type="FunFam" id="4.10.260.10:FF:000001">
    <property type="entry name" value="Guanine nucleotide-binding protein subunit gamma"/>
    <property type="match status" value="1"/>
</dbReference>
<evidence type="ECO:0000256" key="8">
    <source>
        <dbReference type="ARBA" id="ARBA00023289"/>
    </source>
</evidence>
<dbReference type="SMART" id="SM01224">
    <property type="entry name" value="G_gamma"/>
    <property type="match status" value="1"/>
</dbReference>
<feature type="domain" description="G protein gamma" evidence="10">
    <location>
        <begin position="1"/>
        <end position="69"/>
    </location>
</feature>
<dbReference type="GO" id="GO:0005834">
    <property type="term" value="C:heterotrimeric G-protein complex"/>
    <property type="evidence" value="ECO:0007669"/>
    <property type="project" value="InterPro"/>
</dbReference>
<dbReference type="AlphaFoldDB" id="A0A7J7V337"/>
<evidence type="ECO:0000256" key="6">
    <source>
        <dbReference type="ARBA" id="ARBA00023224"/>
    </source>
</evidence>
<evidence type="ECO:0000256" key="4">
    <source>
        <dbReference type="ARBA" id="ARBA00022481"/>
    </source>
</evidence>
<dbReference type="InterPro" id="IPR015898">
    <property type="entry name" value="G-protein_gamma-like_dom"/>
</dbReference>
<keyword evidence="8" id="KW-0636">Prenylation</keyword>
<dbReference type="InterPro" id="IPR001770">
    <property type="entry name" value="G-protein_gamma"/>
</dbReference>
<evidence type="ECO:0000256" key="2">
    <source>
        <dbReference type="ARBA" id="ARBA00007431"/>
    </source>
</evidence>
<keyword evidence="3 9" id="KW-1003">Cell membrane</keyword>
<evidence type="ECO:0000313" key="12">
    <source>
        <dbReference type="Proteomes" id="UP000527355"/>
    </source>
</evidence>
<name>A0A7J7V337_MYOMY</name>
<dbReference type="EMBL" id="JABWUV010000011">
    <property type="protein sequence ID" value="KAF6319504.1"/>
    <property type="molecule type" value="Genomic_DNA"/>
</dbReference>
<evidence type="ECO:0000256" key="1">
    <source>
        <dbReference type="ARBA" id="ARBA00004342"/>
    </source>
</evidence>
<dbReference type="GO" id="GO:0031681">
    <property type="term" value="F:G-protein beta-subunit binding"/>
    <property type="evidence" value="ECO:0007669"/>
    <property type="project" value="InterPro"/>
</dbReference>
<dbReference type="PROSITE" id="PS50058">
    <property type="entry name" value="G_PROTEIN_GAMMA"/>
    <property type="match status" value="1"/>
</dbReference>
<evidence type="ECO:0000256" key="3">
    <source>
        <dbReference type="ARBA" id="ARBA00022475"/>
    </source>
</evidence>